<protein>
    <submittedName>
        <fullName evidence="2">HD_domain domain-containing protein</fullName>
    </submittedName>
</protein>
<proteinExistence type="predicted"/>
<dbReference type="EMBL" id="OX336425">
    <property type="protein sequence ID" value="CAI2768815.1"/>
    <property type="molecule type" value="Genomic_DNA"/>
</dbReference>
<evidence type="ECO:0000313" key="2">
    <source>
        <dbReference type="EMBL" id="CAI2768815.1"/>
    </source>
</evidence>
<reference evidence="2" key="1">
    <citation type="submission" date="2022-09" db="EMBL/GenBank/DDBJ databases">
        <authorList>
            <person name="Duchaud E."/>
        </authorList>
    </citation>
    <scope>NUCLEOTIDE SEQUENCE</scope>
    <source>
        <strain evidence="2">TRV642</strain>
    </source>
</reference>
<name>A0A9W4XBE4_9FLAO</name>
<dbReference type="Proteomes" id="UP001152749">
    <property type="component" value="Chromosome"/>
</dbReference>
<dbReference type="KEGG" id="fcs:TRV642_4112"/>
<organism evidence="2 3">
    <name type="scientific">Flavobacterium collinsii</name>
    <dbReference type="NCBI Taxonomy" id="1114861"/>
    <lineage>
        <taxon>Bacteria</taxon>
        <taxon>Pseudomonadati</taxon>
        <taxon>Bacteroidota</taxon>
        <taxon>Flavobacteriia</taxon>
        <taxon>Flavobacteriales</taxon>
        <taxon>Flavobacteriaceae</taxon>
        <taxon>Flavobacterium</taxon>
    </lineage>
</organism>
<dbReference type="Gene3D" id="1.10.3210.10">
    <property type="entry name" value="Hypothetical protein af1432"/>
    <property type="match status" value="1"/>
</dbReference>
<dbReference type="AlphaFoldDB" id="A0A9W4XBE4"/>
<feature type="domain" description="HD" evidence="1">
    <location>
        <begin position="18"/>
        <end position="57"/>
    </location>
</feature>
<dbReference type="InterPro" id="IPR006674">
    <property type="entry name" value="HD_domain"/>
</dbReference>
<gene>
    <name evidence="2" type="ORF">TRV642_4112</name>
</gene>
<evidence type="ECO:0000313" key="3">
    <source>
        <dbReference type="Proteomes" id="UP001152749"/>
    </source>
</evidence>
<evidence type="ECO:0000259" key="1">
    <source>
        <dbReference type="Pfam" id="PF13023"/>
    </source>
</evidence>
<dbReference type="RefSeq" id="WP_263361370.1">
    <property type="nucleotide sequence ID" value="NZ_OX336425.1"/>
</dbReference>
<accession>A0A9W4XBE4</accession>
<dbReference type="Pfam" id="PF13023">
    <property type="entry name" value="HD_3"/>
    <property type="match status" value="1"/>
</dbReference>
<sequence>MQLSISGNSSKNSKNYLRRIYNLWYEFENKVSNESKVANSLDKLEAQIQHNEADIETSWLDIEKKMLFTLDKHVIFNYLLTILKDVIVQEGITKLKSAELSN</sequence>